<dbReference type="RefSeq" id="WP_103964082.1">
    <property type="nucleotide sequence ID" value="NZ_FNVT01000032.1"/>
</dbReference>
<evidence type="ECO:0000313" key="2">
    <source>
        <dbReference type="Proteomes" id="UP000236732"/>
    </source>
</evidence>
<evidence type="ECO:0000313" key="1">
    <source>
        <dbReference type="EMBL" id="SEH03070.1"/>
    </source>
</evidence>
<dbReference type="EMBL" id="FNVT01000032">
    <property type="protein sequence ID" value="SEH03070.1"/>
    <property type="molecule type" value="Genomic_DNA"/>
</dbReference>
<accession>A0A1H6EYW2</accession>
<dbReference type="OrthoDB" id="9818346at2"/>
<protein>
    <submittedName>
        <fullName evidence="1">Uncharacterized protein</fullName>
    </submittedName>
</protein>
<reference evidence="1 2" key="1">
    <citation type="submission" date="2016-10" db="EMBL/GenBank/DDBJ databases">
        <authorList>
            <person name="de Groot N.N."/>
        </authorList>
    </citation>
    <scope>NUCLEOTIDE SEQUENCE [LARGE SCALE GENOMIC DNA]</scope>
    <source>
        <strain evidence="1 2">CGMCC 4.7037</strain>
    </source>
</reference>
<organism evidence="1 2">
    <name type="scientific">Nonomuraea solani</name>
    <dbReference type="NCBI Taxonomy" id="1144553"/>
    <lineage>
        <taxon>Bacteria</taxon>
        <taxon>Bacillati</taxon>
        <taxon>Actinomycetota</taxon>
        <taxon>Actinomycetes</taxon>
        <taxon>Streptosporangiales</taxon>
        <taxon>Streptosporangiaceae</taxon>
        <taxon>Nonomuraea</taxon>
    </lineage>
</organism>
<gene>
    <name evidence="1" type="ORF">SAMN05444920_13279</name>
</gene>
<dbReference type="AlphaFoldDB" id="A0A1H6EYW2"/>
<proteinExistence type="predicted"/>
<sequence length="269" mass="30178">MDEAKAFYRRRFLSRYAQSRLRPRSRWWRRDLALGIRDGPFPSLRERLLIFERHVLVSASGRAFDDTLRRFGAADTVRALGLSCEHPIAPGGNLILTARTGMLGAIAAMLAVRGHNVAFSSAHPEHSRRLVLPKVGHRQRGLITPLAFPSWQAMFSARRGLNNGWDFILPIDSIGEPGTPAFRAEYARLPDGTERIFRILGDDAALVSFMCAEVVNGWRPELNIVCHRYSGDARAFLCQVETSLSRLPHQWHVWTALGARSETRADAPG</sequence>
<keyword evidence="2" id="KW-1185">Reference proteome</keyword>
<dbReference type="Proteomes" id="UP000236732">
    <property type="component" value="Unassembled WGS sequence"/>
</dbReference>
<name>A0A1H6EYW2_9ACTN</name>